<dbReference type="GO" id="GO:0008270">
    <property type="term" value="F:zinc ion binding"/>
    <property type="evidence" value="ECO:0007669"/>
    <property type="project" value="UniProtKB-KW"/>
</dbReference>
<evidence type="ECO:0000256" key="3">
    <source>
        <dbReference type="ARBA" id="ARBA00022833"/>
    </source>
</evidence>
<dbReference type="AlphaFoldDB" id="A0A6A6EEG4"/>
<proteinExistence type="predicted"/>
<feature type="region of interest" description="Disordered" evidence="5">
    <location>
        <begin position="311"/>
        <end position="337"/>
    </location>
</feature>
<dbReference type="InterPro" id="IPR057683">
    <property type="entry name" value="DUF7923"/>
</dbReference>
<evidence type="ECO:0000313" key="8">
    <source>
        <dbReference type="Proteomes" id="UP000800200"/>
    </source>
</evidence>
<dbReference type="SUPFAM" id="SSF90229">
    <property type="entry name" value="CCCH zinc finger"/>
    <property type="match status" value="1"/>
</dbReference>
<dbReference type="EMBL" id="ML994619">
    <property type="protein sequence ID" value="KAF2190134.1"/>
    <property type="molecule type" value="Genomic_DNA"/>
</dbReference>
<evidence type="ECO:0000256" key="1">
    <source>
        <dbReference type="ARBA" id="ARBA00022723"/>
    </source>
</evidence>
<dbReference type="PANTHER" id="PTHR37543:SF1">
    <property type="entry name" value="CCCH ZINC FINGER DNA BINDING PROTEIN (AFU_ORTHOLOGUE AFUA_5G12760)"/>
    <property type="match status" value="1"/>
</dbReference>
<protein>
    <recommendedName>
        <fullName evidence="6">C3H1-type domain-containing protein</fullName>
    </recommendedName>
</protein>
<evidence type="ECO:0000256" key="4">
    <source>
        <dbReference type="PROSITE-ProRule" id="PRU00723"/>
    </source>
</evidence>
<dbReference type="Gene3D" id="4.10.1000.10">
    <property type="entry name" value="Zinc finger, CCCH-type"/>
    <property type="match status" value="1"/>
</dbReference>
<feature type="region of interest" description="Disordered" evidence="5">
    <location>
        <begin position="358"/>
        <end position="377"/>
    </location>
</feature>
<dbReference type="InterPro" id="IPR000571">
    <property type="entry name" value="Znf_CCCH"/>
</dbReference>
<organism evidence="7 8">
    <name type="scientific">Zopfia rhizophila CBS 207.26</name>
    <dbReference type="NCBI Taxonomy" id="1314779"/>
    <lineage>
        <taxon>Eukaryota</taxon>
        <taxon>Fungi</taxon>
        <taxon>Dikarya</taxon>
        <taxon>Ascomycota</taxon>
        <taxon>Pezizomycotina</taxon>
        <taxon>Dothideomycetes</taxon>
        <taxon>Dothideomycetes incertae sedis</taxon>
        <taxon>Zopfiaceae</taxon>
        <taxon>Zopfia</taxon>
    </lineage>
</organism>
<keyword evidence="8" id="KW-1185">Reference proteome</keyword>
<evidence type="ECO:0000313" key="7">
    <source>
        <dbReference type="EMBL" id="KAF2190134.1"/>
    </source>
</evidence>
<gene>
    <name evidence="7" type="ORF">K469DRAFT_657856</name>
</gene>
<dbReference type="PROSITE" id="PS50103">
    <property type="entry name" value="ZF_C3H1"/>
    <property type="match status" value="1"/>
</dbReference>
<dbReference type="OrthoDB" id="3512845at2759"/>
<evidence type="ECO:0000259" key="6">
    <source>
        <dbReference type="PROSITE" id="PS50103"/>
    </source>
</evidence>
<feature type="domain" description="C3H1-type" evidence="6">
    <location>
        <begin position="408"/>
        <end position="435"/>
    </location>
</feature>
<name>A0A6A6EEG4_9PEZI</name>
<dbReference type="InterPro" id="IPR057654">
    <property type="entry name" value="Znf-CCCH_tandem"/>
</dbReference>
<keyword evidence="1 4" id="KW-0479">Metal-binding</keyword>
<dbReference type="Pfam" id="PF25543">
    <property type="entry name" value="zf-CCCH_tandem"/>
    <property type="match status" value="1"/>
</dbReference>
<accession>A0A6A6EEG4</accession>
<evidence type="ECO:0000256" key="2">
    <source>
        <dbReference type="ARBA" id="ARBA00022771"/>
    </source>
</evidence>
<feature type="region of interest" description="Disordered" evidence="5">
    <location>
        <begin position="1"/>
        <end position="20"/>
    </location>
</feature>
<reference evidence="7" key="1">
    <citation type="journal article" date="2020" name="Stud. Mycol.">
        <title>101 Dothideomycetes genomes: a test case for predicting lifestyles and emergence of pathogens.</title>
        <authorList>
            <person name="Haridas S."/>
            <person name="Albert R."/>
            <person name="Binder M."/>
            <person name="Bloem J."/>
            <person name="Labutti K."/>
            <person name="Salamov A."/>
            <person name="Andreopoulos B."/>
            <person name="Baker S."/>
            <person name="Barry K."/>
            <person name="Bills G."/>
            <person name="Bluhm B."/>
            <person name="Cannon C."/>
            <person name="Castanera R."/>
            <person name="Culley D."/>
            <person name="Daum C."/>
            <person name="Ezra D."/>
            <person name="Gonzalez J."/>
            <person name="Henrissat B."/>
            <person name="Kuo A."/>
            <person name="Liang C."/>
            <person name="Lipzen A."/>
            <person name="Lutzoni F."/>
            <person name="Magnuson J."/>
            <person name="Mondo S."/>
            <person name="Nolan M."/>
            <person name="Ohm R."/>
            <person name="Pangilinan J."/>
            <person name="Park H.-J."/>
            <person name="Ramirez L."/>
            <person name="Alfaro M."/>
            <person name="Sun H."/>
            <person name="Tritt A."/>
            <person name="Yoshinaga Y."/>
            <person name="Zwiers L.-H."/>
            <person name="Turgeon B."/>
            <person name="Goodwin S."/>
            <person name="Spatafora J."/>
            <person name="Crous P."/>
            <person name="Grigoriev I."/>
        </authorList>
    </citation>
    <scope>NUCLEOTIDE SEQUENCE</scope>
    <source>
        <strain evidence="7">CBS 207.26</strain>
    </source>
</reference>
<keyword evidence="3 4" id="KW-0862">Zinc</keyword>
<keyword evidence="2 4" id="KW-0863">Zinc-finger</keyword>
<dbReference type="PANTHER" id="PTHR37543">
    <property type="entry name" value="CCCH ZINC FINGER DNA BINDING PROTEIN (AFU_ORTHOLOGUE AFUA_5G12760)"/>
    <property type="match status" value="1"/>
</dbReference>
<dbReference type="Proteomes" id="UP000800200">
    <property type="component" value="Unassembled WGS sequence"/>
</dbReference>
<dbReference type="Pfam" id="PF25540">
    <property type="entry name" value="DUF7923"/>
    <property type="match status" value="1"/>
</dbReference>
<sequence>MSPANHKSPVDTALMTNGEDSSSSASLWVRFEQITRNDTQKTALIQELLMRYDYLSEQYRKECQDREREHEEIRGFQRDRKLYQDHLFTLQRAIERDPFVMILIDGDGMIFSDDFIKEGEIGGRKAAATLQTAILDYVQREVDTVPTDVKVVCRVYANIKGLAEVLVRAGIVEEIGLVEEFTRGFTRGKTLFDFVDVGPGKDRADDKLIETFKLYLHDFHCRHIFFGCSHDNGYARILEDVITDPSYVHRITLLEGVPVEKELFALPFATKKLPGLFRDTKLYVWGAQPAIRGYTPPIAKTYPIVSGLPARFPPPRREASQGSLNGSPILPNRTPSNSTLASNDVFPALANPQAKSWAAKAAAPPPPVTEAPTYKPSSREELIARNRAGQRVDPPCRDYNKEEIDRVKKLKMCNVHFLRQECPYGTNCTHIHDYKPTAGEIATLRLVARMAPCQNGSACQDVKCIYGHKCPSEYKVVAFKGTKNCVFGDKCKFPLEMHGIDCNVVKTLVIR</sequence>
<feature type="zinc finger region" description="C3H1-type" evidence="4">
    <location>
        <begin position="408"/>
        <end position="435"/>
    </location>
</feature>
<evidence type="ECO:0000256" key="5">
    <source>
        <dbReference type="SAM" id="MobiDB-lite"/>
    </source>
</evidence>
<dbReference type="InterPro" id="IPR036855">
    <property type="entry name" value="Znf_CCCH_sf"/>
</dbReference>